<dbReference type="SUPFAM" id="SSF46785">
    <property type="entry name" value="Winged helix' DNA-binding domain"/>
    <property type="match status" value="1"/>
</dbReference>
<keyword evidence="3" id="KW-1185">Reference proteome</keyword>
<dbReference type="RefSeq" id="WP_250584650.1">
    <property type="nucleotide sequence ID" value="NZ_JAKRVX010000004.1"/>
</dbReference>
<evidence type="ECO:0000259" key="1">
    <source>
        <dbReference type="Pfam" id="PF01978"/>
    </source>
</evidence>
<evidence type="ECO:0000313" key="2">
    <source>
        <dbReference type="EMBL" id="MCL9817493.1"/>
    </source>
</evidence>
<accession>A0AAE3FY25</accession>
<dbReference type="AlphaFoldDB" id="A0AAE3FY25"/>
<feature type="domain" description="Transcription regulator TrmB N-terminal" evidence="1">
    <location>
        <begin position="34"/>
        <end position="92"/>
    </location>
</feature>
<dbReference type="InterPro" id="IPR011991">
    <property type="entry name" value="ArsR-like_HTH"/>
</dbReference>
<reference evidence="2" key="1">
    <citation type="journal article" date="2022" name="Syst. Appl. Microbiol.">
        <title>Natronocalculus amylovorans gen. nov., sp. nov., and Natranaeroarchaeum aerophilus sp. nov., dominant culturable amylolytic natronoarchaea from hypersaline soda lakes in southwestern Siberia.</title>
        <authorList>
            <person name="Sorokin D.Y."/>
            <person name="Elcheninov A.G."/>
            <person name="Khizhniak T.V."/>
            <person name="Koenen M."/>
            <person name="Bale N.J."/>
            <person name="Damste J.S.S."/>
            <person name="Kublanov I.V."/>
        </authorList>
    </citation>
    <scope>NUCLEOTIDE SEQUENCE</scope>
    <source>
        <strain evidence="2">AArc-St2</strain>
    </source>
</reference>
<comment type="caution">
    <text evidence="2">The sequence shown here is derived from an EMBL/GenBank/DDBJ whole genome shotgun (WGS) entry which is preliminary data.</text>
</comment>
<protein>
    <submittedName>
        <fullName evidence="2">Helix-turn-helix domain-containing protein</fullName>
    </submittedName>
</protein>
<dbReference type="Gene3D" id="1.10.10.10">
    <property type="entry name" value="Winged helix-like DNA-binding domain superfamily/Winged helix DNA-binding domain"/>
    <property type="match status" value="1"/>
</dbReference>
<dbReference type="InterPro" id="IPR036388">
    <property type="entry name" value="WH-like_DNA-bd_sf"/>
</dbReference>
<organism evidence="2 3">
    <name type="scientific">Natronocalculus amylovorans</name>
    <dbReference type="NCBI Taxonomy" id="2917812"/>
    <lineage>
        <taxon>Archaea</taxon>
        <taxon>Methanobacteriati</taxon>
        <taxon>Methanobacteriota</taxon>
        <taxon>Stenosarchaea group</taxon>
        <taxon>Halobacteria</taxon>
        <taxon>Halobacteriales</taxon>
        <taxon>Haloferacaceae</taxon>
        <taxon>Natronocalculus</taxon>
    </lineage>
</organism>
<reference evidence="2" key="2">
    <citation type="submission" date="2022-02" db="EMBL/GenBank/DDBJ databases">
        <authorList>
            <person name="Elcheninov A.G."/>
            <person name="Sorokin D.Y."/>
            <person name="Kublanov I.V."/>
        </authorList>
    </citation>
    <scope>NUCLEOTIDE SEQUENCE</scope>
    <source>
        <strain evidence="2">AArc-St2</strain>
    </source>
</reference>
<proteinExistence type="predicted"/>
<name>A0AAE3FY25_9EURY</name>
<evidence type="ECO:0000313" key="3">
    <source>
        <dbReference type="Proteomes" id="UP001203207"/>
    </source>
</evidence>
<dbReference type="EMBL" id="JAKRVX010000004">
    <property type="protein sequence ID" value="MCL9817493.1"/>
    <property type="molecule type" value="Genomic_DNA"/>
</dbReference>
<dbReference type="InterPro" id="IPR002831">
    <property type="entry name" value="Tscrpt_reg_TrmB_N"/>
</dbReference>
<dbReference type="Pfam" id="PF01978">
    <property type="entry name" value="TrmB"/>
    <property type="match status" value="1"/>
</dbReference>
<gene>
    <name evidence="2" type="ORF">AArcSt2_11110</name>
</gene>
<dbReference type="Proteomes" id="UP001203207">
    <property type="component" value="Unassembled WGS sequence"/>
</dbReference>
<sequence>MSYDTEHVRNVGNGPTMITGLSTFTELLTNTNLADLYIAIRLSPGVTAPEIADQVAVSKKTVYEYLHRLERAGLITETKDDSATRAYNAEDFELTLTIRGIEITITPKLVAVISRSDAYPIINRICDEHGFVTFALAHDLINAHSDGEVTIRQIAALTDLSHGTTYDLLEALYEIHDIGGDGPSPTTYSPADVAEDDLFSELTDNK</sequence>
<dbReference type="InterPro" id="IPR036390">
    <property type="entry name" value="WH_DNA-bd_sf"/>
</dbReference>
<dbReference type="CDD" id="cd00090">
    <property type="entry name" value="HTH_ARSR"/>
    <property type="match status" value="1"/>
</dbReference>